<evidence type="ECO:0000256" key="4">
    <source>
        <dbReference type="ARBA" id="ARBA00011881"/>
    </source>
</evidence>
<feature type="binding site" evidence="7">
    <location>
        <position position="7"/>
    </location>
    <ligand>
        <name>substrate</name>
    </ligand>
</feature>
<keyword evidence="5 8" id="KW-0659">Purine metabolism</keyword>
<dbReference type="EC" id="3.5.2.17" evidence="8"/>
<protein>
    <recommendedName>
        <fullName evidence="8">5-hydroxyisourate hydrolase</fullName>
        <shortName evidence="8">HIU hydrolase</shortName>
        <shortName evidence="8">HIUHase</shortName>
        <ecNumber evidence="8">3.5.2.17</ecNumber>
    </recommendedName>
</protein>
<dbReference type="PRINTS" id="PR00189">
    <property type="entry name" value="TRNSTHYRETIN"/>
</dbReference>
<dbReference type="Proteomes" id="UP001206890">
    <property type="component" value="Unassembled WGS sequence"/>
</dbReference>
<comment type="subunit">
    <text evidence="4 8">Homotetramer.</text>
</comment>
<evidence type="ECO:0000256" key="7">
    <source>
        <dbReference type="PIRSR" id="PIRSR600895-51"/>
    </source>
</evidence>
<evidence type="ECO:0000313" key="10">
    <source>
        <dbReference type="EMBL" id="MCT2117295.1"/>
    </source>
</evidence>
<reference evidence="10" key="1">
    <citation type="submission" date="2022-04" db="EMBL/GenBank/DDBJ databases">
        <title>Human microbiome associated bacterial genomes.</title>
        <authorList>
            <person name="Sandstrom S."/>
            <person name="Salamzade R."/>
            <person name="Kalan L.R."/>
        </authorList>
    </citation>
    <scope>NUCLEOTIDE SEQUENCE</scope>
    <source>
        <strain evidence="10">P3-SID1762</strain>
    </source>
</reference>
<dbReference type="InterPro" id="IPR023416">
    <property type="entry name" value="Transthyretin/HIU_hydrolase_d"/>
</dbReference>
<dbReference type="GO" id="GO:0006144">
    <property type="term" value="P:purine nucleobase metabolic process"/>
    <property type="evidence" value="ECO:0007669"/>
    <property type="project" value="UniProtKB-KW"/>
</dbReference>
<dbReference type="PANTHER" id="PTHR10395">
    <property type="entry name" value="URICASE AND TRANSTHYRETIN-RELATED"/>
    <property type="match status" value="1"/>
</dbReference>
<comment type="catalytic activity">
    <reaction evidence="1 8">
        <text>5-hydroxyisourate + H2O = 5-hydroxy-2-oxo-4-ureido-2,5-dihydro-1H-imidazole-5-carboxylate + H(+)</text>
        <dbReference type="Rhea" id="RHEA:23736"/>
        <dbReference type="ChEBI" id="CHEBI:15377"/>
        <dbReference type="ChEBI" id="CHEBI:15378"/>
        <dbReference type="ChEBI" id="CHEBI:18072"/>
        <dbReference type="ChEBI" id="CHEBI:58639"/>
        <dbReference type="EC" id="3.5.2.17"/>
    </reaction>
</comment>
<dbReference type="EMBL" id="JALXTC010000019">
    <property type="protein sequence ID" value="MCT2117295.1"/>
    <property type="molecule type" value="Genomic_DNA"/>
</dbReference>
<dbReference type="NCBIfam" id="TIGR02962">
    <property type="entry name" value="hdxy_isourate"/>
    <property type="match status" value="1"/>
</dbReference>
<evidence type="ECO:0000256" key="2">
    <source>
        <dbReference type="ARBA" id="ARBA00002704"/>
    </source>
</evidence>
<comment type="function">
    <text evidence="2">Catalyzes the hydrolysis of 5-hydroxyisourate (HIU) to 2-oxo-4-hydroxy-4-carboxy-5-ureidoimidazoline (OHCU).</text>
</comment>
<evidence type="ECO:0000256" key="8">
    <source>
        <dbReference type="RuleBase" id="RU361270"/>
    </source>
</evidence>
<dbReference type="Gene3D" id="2.60.40.180">
    <property type="entry name" value="Transthyretin/hydroxyisourate hydrolase domain"/>
    <property type="match status" value="1"/>
</dbReference>
<name>A0AAW5Q6Q2_9ACTN</name>
<dbReference type="InterPro" id="IPR014306">
    <property type="entry name" value="Hydroxyisourate_hydrolase"/>
</dbReference>
<dbReference type="RefSeq" id="WP_210401808.1">
    <property type="nucleotide sequence ID" value="NZ_JALXRO010000019.1"/>
</dbReference>
<evidence type="ECO:0000256" key="1">
    <source>
        <dbReference type="ARBA" id="ARBA00001043"/>
    </source>
</evidence>
<organism evidence="10 11">
    <name type="scientific">Dietzia cinnamea</name>
    <dbReference type="NCBI Taxonomy" id="321318"/>
    <lineage>
        <taxon>Bacteria</taxon>
        <taxon>Bacillati</taxon>
        <taxon>Actinomycetota</taxon>
        <taxon>Actinomycetes</taxon>
        <taxon>Mycobacteriales</taxon>
        <taxon>Dietziaceae</taxon>
        <taxon>Dietzia</taxon>
    </lineage>
</organism>
<dbReference type="SMART" id="SM00095">
    <property type="entry name" value="TR_THY"/>
    <property type="match status" value="1"/>
</dbReference>
<dbReference type="CDD" id="cd05822">
    <property type="entry name" value="TLP_HIUase"/>
    <property type="match status" value="1"/>
</dbReference>
<dbReference type="AlphaFoldDB" id="A0AAW5Q6Q2"/>
<proteinExistence type="inferred from homology"/>
<comment type="similarity">
    <text evidence="3 8">Belongs to the transthyretin family. 5-hydroxyisourate hydrolase subfamily.</text>
</comment>
<accession>A0AAW5Q6Q2</accession>
<dbReference type="InterPro" id="IPR000895">
    <property type="entry name" value="Transthyretin/HIU_hydrolase"/>
</dbReference>
<comment type="caution">
    <text evidence="10">The sequence shown here is derived from an EMBL/GenBank/DDBJ whole genome shotgun (WGS) entry which is preliminary data.</text>
</comment>
<feature type="binding site" evidence="7">
    <location>
        <position position="42"/>
    </location>
    <ligand>
        <name>substrate</name>
    </ligand>
</feature>
<dbReference type="InterPro" id="IPR036817">
    <property type="entry name" value="Transthyretin/HIU_hydrolase_sf"/>
</dbReference>
<gene>
    <name evidence="10" type="primary">uraH</name>
    <name evidence="10" type="ORF">M3D93_05940</name>
</gene>
<dbReference type="PANTHER" id="PTHR10395:SF7">
    <property type="entry name" value="5-HYDROXYISOURATE HYDROLASE"/>
    <property type="match status" value="1"/>
</dbReference>
<keyword evidence="6 8" id="KW-0378">Hydrolase</keyword>
<dbReference type="GO" id="GO:0033971">
    <property type="term" value="F:hydroxyisourate hydrolase activity"/>
    <property type="evidence" value="ECO:0007669"/>
    <property type="project" value="UniProtKB-EC"/>
</dbReference>
<evidence type="ECO:0000313" key="11">
    <source>
        <dbReference type="Proteomes" id="UP001206890"/>
    </source>
</evidence>
<dbReference type="SUPFAM" id="SSF49472">
    <property type="entry name" value="Transthyretin (synonym: prealbumin)"/>
    <property type="match status" value="1"/>
</dbReference>
<evidence type="ECO:0000256" key="5">
    <source>
        <dbReference type="ARBA" id="ARBA00022631"/>
    </source>
</evidence>
<evidence type="ECO:0000259" key="9">
    <source>
        <dbReference type="SMART" id="SM00095"/>
    </source>
</evidence>
<evidence type="ECO:0000256" key="3">
    <source>
        <dbReference type="ARBA" id="ARBA00009850"/>
    </source>
</evidence>
<feature type="domain" description="Transthyretin/hydroxyisourate hydrolase" evidence="9">
    <location>
        <begin position="1"/>
        <end position="107"/>
    </location>
</feature>
<sequence length="108" mass="11176">MMSLSTHVLDTAAGTPAVGLHYRLSDSSGADLASGVTDSDGRGPDLAAVALAAGVYRLHFDTGAYHRAAGVSGFYPEAVVCFQVTDPAAHHHVPLILSPFGYSTYRGS</sequence>
<dbReference type="Pfam" id="PF00576">
    <property type="entry name" value="Transthyretin"/>
    <property type="match status" value="1"/>
</dbReference>
<evidence type="ECO:0000256" key="6">
    <source>
        <dbReference type="ARBA" id="ARBA00022801"/>
    </source>
</evidence>
<feature type="binding site" evidence="7">
    <location>
        <position position="105"/>
    </location>
    <ligand>
        <name>substrate</name>
    </ligand>
</feature>